<keyword evidence="7" id="KW-1185">Reference proteome</keyword>
<dbReference type="PANTHER" id="PTHR30055:SF240">
    <property type="entry name" value="HTH-TYPE TRANSCRIPTIONAL REGULATOR ACRR"/>
    <property type="match status" value="1"/>
</dbReference>
<evidence type="ECO:0000256" key="2">
    <source>
        <dbReference type="ARBA" id="ARBA00023125"/>
    </source>
</evidence>
<evidence type="ECO:0000256" key="3">
    <source>
        <dbReference type="ARBA" id="ARBA00023163"/>
    </source>
</evidence>
<evidence type="ECO:0000313" key="7">
    <source>
        <dbReference type="Proteomes" id="UP000242432"/>
    </source>
</evidence>
<reference evidence="7" key="1">
    <citation type="submission" date="2017-02" db="EMBL/GenBank/DDBJ databases">
        <authorList>
            <person name="Varghese N."/>
            <person name="Submissions S."/>
        </authorList>
    </citation>
    <scope>NUCLEOTIDE SEQUENCE [LARGE SCALE GENOMIC DNA]</scope>
    <source>
        <strain evidence="7">DSM 3072</strain>
    </source>
</reference>
<keyword evidence="3" id="KW-0804">Transcription</keyword>
<dbReference type="STRING" id="83771.SAMN02910357_01605"/>
<dbReference type="RefSeq" id="WP_078927719.1">
    <property type="nucleotide sequence ID" value="NZ_FUXX01000001.1"/>
</dbReference>
<dbReference type="InterPro" id="IPR009057">
    <property type="entry name" value="Homeodomain-like_sf"/>
</dbReference>
<proteinExistence type="predicted"/>
<dbReference type="GO" id="GO:0003700">
    <property type="term" value="F:DNA-binding transcription factor activity"/>
    <property type="evidence" value="ECO:0007669"/>
    <property type="project" value="TreeGrafter"/>
</dbReference>
<accession>A0A1T4UVA4</accession>
<gene>
    <name evidence="6" type="ORF">SAMN02745213_00040</name>
</gene>
<dbReference type="InterPro" id="IPR050109">
    <property type="entry name" value="HTH-type_TetR-like_transc_reg"/>
</dbReference>
<organism evidence="6 7">
    <name type="scientific">Succinivibrio dextrinosolvens DSM 3072</name>
    <dbReference type="NCBI Taxonomy" id="1123324"/>
    <lineage>
        <taxon>Bacteria</taxon>
        <taxon>Pseudomonadati</taxon>
        <taxon>Pseudomonadota</taxon>
        <taxon>Gammaproteobacteria</taxon>
        <taxon>Aeromonadales</taxon>
        <taxon>Succinivibrionaceae</taxon>
        <taxon>Succinivibrio</taxon>
    </lineage>
</organism>
<protein>
    <submittedName>
        <fullName evidence="6">Transcriptional regulator, TetR family</fullName>
    </submittedName>
</protein>
<name>A0A1T4UVA4_9GAMM</name>
<dbReference type="SUPFAM" id="SSF48498">
    <property type="entry name" value="Tetracyclin repressor-like, C-terminal domain"/>
    <property type="match status" value="1"/>
</dbReference>
<dbReference type="AlphaFoldDB" id="A0A1T4UVA4"/>
<dbReference type="FunFam" id="1.10.10.60:FF:000141">
    <property type="entry name" value="TetR family transcriptional regulator"/>
    <property type="match status" value="1"/>
</dbReference>
<dbReference type="SUPFAM" id="SSF46689">
    <property type="entry name" value="Homeodomain-like"/>
    <property type="match status" value="1"/>
</dbReference>
<dbReference type="InterPro" id="IPR023772">
    <property type="entry name" value="DNA-bd_HTH_TetR-type_CS"/>
</dbReference>
<keyword evidence="1" id="KW-0805">Transcription regulation</keyword>
<keyword evidence="2 4" id="KW-0238">DNA-binding</keyword>
<dbReference type="InterPro" id="IPR001647">
    <property type="entry name" value="HTH_TetR"/>
</dbReference>
<sequence>MPRRTQEDSLATRKKILESAQRLFTRRGYERTSLSDIAKYAGVTRGAIYWHFENKEELLVNLMDFIDTEKFSIQLLHDAADPAEPDPLSKLKTCIKSMVDEESNKFISSSLMSMIISIMNGSAGNDIVRAKVLEFIKARHELMNKILRNCIAKGQLPANLAIATAAEHLAMFCVGFFHQSRLGYTENIKKHFEYFIDREFEEIKLLTVASL</sequence>
<dbReference type="GO" id="GO:0000976">
    <property type="term" value="F:transcription cis-regulatory region binding"/>
    <property type="evidence" value="ECO:0007669"/>
    <property type="project" value="TreeGrafter"/>
</dbReference>
<dbReference type="Proteomes" id="UP000242432">
    <property type="component" value="Unassembled WGS sequence"/>
</dbReference>
<dbReference type="EMBL" id="FUXX01000001">
    <property type="protein sequence ID" value="SKA56610.1"/>
    <property type="molecule type" value="Genomic_DNA"/>
</dbReference>
<evidence type="ECO:0000313" key="6">
    <source>
        <dbReference type="EMBL" id="SKA56610.1"/>
    </source>
</evidence>
<dbReference type="InterPro" id="IPR036271">
    <property type="entry name" value="Tet_transcr_reg_TetR-rel_C_sf"/>
</dbReference>
<evidence type="ECO:0000259" key="5">
    <source>
        <dbReference type="PROSITE" id="PS50977"/>
    </source>
</evidence>
<feature type="domain" description="HTH tetR-type" evidence="5">
    <location>
        <begin position="10"/>
        <end position="70"/>
    </location>
</feature>
<evidence type="ECO:0000256" key="4">
    <source>
        <dbReference type="PROSITE-ProRule" id="PRU00335"/>
    </source>
</evidence>
<feature type="DNA-binding region" description="H-T-H motif" evidence="4">
    <location>
        <begin position="33"/>
        <end position="52"/>
    </location>
</feature>
<dbReference type="PRINTS" id="PR00455">
    <property type="entry name" value="HTHTETR"/>
</dbReference>
<dbReference type="Gene3D" id="1.10.357.10">
    <property type="entry name" value="Tetracycline Repressor, domain 2"/>
    <property type="match status" value="1"/>
</dbReference>
<dbReference type="Pfam" id="PF00440">
    <property type="entry name" value="TetR_N"/>
    <property type="match status" value="1"/>
</dbReference>
<evidence type="ECO:0000256" key="1">
    <source>
        <dbReference type="ARBA" id="ARBA00023015"/>
    </source>
</evidence>
<dbReference type="PROSITE" id="PS01081">
    <property type="entry name" value="HTH_TETR_1"/>
    <property type="match status" value="1"/>
</dbReference>
<dbReference type="PROSITE" id="PS50977">
    <property type="entry name" value="HTH_TETR_2"/>
    <property type="match status" value="1"/>
</dbReference>
<dbReference type="PANTHER" id="PTHR30055">
    <property type="entry name" value="HTH-TYPE TRANSCRIPTIONAL REGULATOR RUTR"/>
    <property type="match status" value="1"/>
</dbReference>